<reference evidence="1" key="1">
    <citation type="submission" date="2021-02" db="EMBL/GenBank/DDBJ databases">
        <authorList>
            <person name="Nowell W R."/>
        </authorList>
    </citation>
    <scope>NUCLEOTIDE SEQUENCE</scope>
</reference>
<evidence type="ECO:0000313" key="2">
    <source>
        <dbReference type="Proteomes" id="UP000676336"/>
    </source>
</evidence>
<accession>A0A8S3CIJ6</accession>
<dbReference type="AlphaFoldDB" id="A0A8S3CIJ6"/>
<comment type="caution">
    <text evidence="1">The sequence shown here is derived from an EMBL/GenBank/DDBJ whole genome shotgun (WGS) entry which is preliminary data.</text>
</comment>
<dbReference type="Proteomes" id="UP000676336">
    <property type="component" value="Unassembled WGS sequence"/>
</dbReference>
<protein>
    <submittedName>
        <fullName evidence="1">Uncharacterized protein</fullName>
    </submittedName>
</protein>
<proteinExistence type="predicted"/>
<feature type="non-terminal residue" evidence="1">
    <location>
        <position position="24"/>
    </location>
</feature>
<name>A0A8S3CIJ6_9BILA</name>
<sequence length="24" mass="2744">MIVAPLGPCRRDRRTILLYPSSQT</sequence>
<gene>
    <name evidence="1" type="ORF">SMN809_LOCUS52855</name>
</gene>
<organism evidence="1 2">
    <name type="scientific">Rotaria magnacalcarata</name>
    <dbReference type="NCBI Taxonomy" id="392030"/>
    <lineage>
        <taxon>Eukaryota</taxon>
        <taxon>Metazoa</taxon>
        <taxon>Spiralia</taxon>
        <taxon>Gnathifera</taxon>
        <taxon>Rotifera</taxon>
        <taxon>Eurotatoria</taxon>
        <taxon>Bdelloidea</taxon>
        <taxon>Philodinida</taxon>
        <taxon>Philodinidae</taxon>
        <taxon>Rotaria</taxon>
    </lineage>
</organism>
<dbReference type="EMBL" id="CAJOBI010180401">
    <property type="protein sequence ID" value="CAF4923988.1"/>
    <property type="molecule type" value="Genomic_DNA"/>
</dbReference>
<evidence type="ECO:0000313" key="1">
    <source>
        <dbReference type="EMBL" id="CAF4923988.1"/>
    </source>
</evidence>